<evidence type="ECO:0000313" key="2">
    <source>
        <dbReference type="Proteomes" id="UP001595859"/>
    </source>
</evidence>
<name>A0ABV9RUZ0_9PSEU</name>
<dbReference type="EMBL" id="JBHSIS010000002">
    <property type="protein sequence ID" value="MFC4852484.1"/>
    <property type="molecule type" value="Genomic_DNA"/>
</dbReference>
<comment type="caution">
    <text evidence="1">The sequence shown here is derived from an EMBL/GenBank/DDBJ whole genome shotgun (WGS) entry which is preliminary data.</text>
</comment>
<organism evidence="1 2">
    <name type="scientific">Actinophytocola glycyrrhizae</name>
    <dbReference type="NCBI Taxonomy" id="2044873"/>
    <lineage>
        <taxon>Bacteria</taxon>
        <taxon>Bacillati</taxon>
        <taxon>Actinomycetota</taxon>
        <taxon>Actinomycetes</taxon>
        <taxon>Pseudonocardiales</taxon>
        <taxon>Pseudonocardiaceae</taxon>
    </lineage>
</organism>
<protein>
    <submittedName>
        <fullName evidence="1">Uncharacterized protein</fullName>
    </submittedName>
</protein>
<gene>
    <name evidence="1" type="ORF">ACFPCV_03140</name>
</gene>
<proteinExistence type="predicted"/>
<evidence type="ECO:0000313" key="1">
    <source>
        <dbReference type="EMBL" id="MFC4852484.1"/>
    </source>
</evidence>
<sequence>MTTRAPSAANARLMAAPIPPAPPVTRTVRPVSCVSAMVPIMPGDDHRWFTRGSPRCPTVAAT</sequence>
<reference evidence="2" key="1">
    <citation type="journal article" date="2019" name="Int. J. Syst. Evol. Microbiol.">
        <title>The Global Catalogue of Microorganisms (GCM) 10K type strain sequencing project: providing services to taxonomists for standard genome sequencing and annotation.</title>
        <authorList>
            <consortium name="The Broad Institute Genomics Platform"/>
            <consortium name="The Broad Institute Genome Sequencing Center for Infectious Disease"/>
            <person name="Wu L."/>
            <person name="Ma J."/>
        </authorList>
    </citation>
    <scope>NUCLEOTIDE SEQUENCE [LARGE SCALE GENOMIC DNA]</scope>
    <source>
        <strain evidence="2">ZS-22-S1</strain>
    </source>
</reference>
<accession>A0ABV9RUZ0</accession>
<keyword evidence="2" id="KW-1185">Reference proteome</keyword>
<dbReference type="RefSeq" id="WP_378054238.1">
    <property type="nucleotide sequence ID" value="NZ_JBHSIS010000002.1"/>
</dbReference>
<dbReference type="Proteomes" id="UP001595859">
    <property type="component" value="Unassembled WGS sequence"/>
</dbReference>